<dbReference type="InterPro" id="IPR051461">
    <property type="entry name" value="UPF0750_membrane"/>
</dbReference>
<comment type="subcellular location">
    <subcellularLocation>
        <location evidence="1">Cell membrane</location>
        <topology evidence="1">Multi-pass membrane protein</topology>
    </subcellularLocation>
</comment>
<evidence type="ECO:0000313" key="8">
    <source>
        <dbReference type="Proteomes" id="UP000184221"/>
    </source>
</evidence>
<keyword evidence="2" id="KW-1003">Cell membrane</keyword>
<dbReference type="STRING" id="996342.SAMN05443551_1460"/>
<dbReference type="AlphaFoldDB" id="A0A1M5QRQ9"/>
<keyword evidence="8" id="KW-1185">Reference proteome</keyword>
<evidence type="ECO:0000256" key="5">
    <source>
        <dbReference type="ARBA" id="ARBA00023136"/>
    </source>
</evidence>
<feature type="transmembrane region" description="Helical" evidence="6">
    <location>
        <begin position="21"/>
        <end position="46"/>
    </location>
</feature>
<organism evidence="7 8">
    <name type="scientific">Marivita hallyeonensis</name>
    <dbReference type="NCBI Taxonomy" id="996342"/>
    <lineage>
        <taxon>Bacteria</taxon>
        <taxon>Pseudomonadati</taxon>
        <taxon>Pseudomonadota</taxon>
        <taxon>Alphaproteobacteria</taxon>
        <taxon>Rhodobacterales</taxon>
        <taxon>Roseobacteraceae</taxon>
        <taxon>Marivita</taxon>
    </lineage>
</organism>
<evidence type="ECO:0000256" key="4">
    <source>
        <dbReference type="ARBA" id="ARBA00022989"/>
    </source>
</evidence>
<evidence type="ECO:0000256" key="3">
    <source>
        <dbReference type="ARBA" id="ARBA00022692"/>
    </source>
</evidence>
<sequence length="206" mass="22061">MFLLSKPPADRHTAFEDAQGILVGATLVALSIQFLAASNLLTGQIAGLSLLGSYASDWSFGIIFFFLNLPFYILAIRQIGLTFTLKTFAAVVVLSVMSELFPLVLSIDTLHPALSASLAGVLAGVGLISLFRHGATLGGVGIVALWLQDTRGIQAGNTQLAFDLFVFGLAFLILPADVVIWSLFGAVILNLIITVNHRRDRYVARS</sequence>
<feature type="transmembrane region" description="Helical" evidence="6">
    <location>
        <begin position="58"/>
        <end position="76"/>
    </location>
</feature>
<keyword evidence="5 6" id="KW-0472">Membrane</keyword>
<dbReference type="PANTHER" id="PTHR33545">
    <property type="entry name" value="UPF0750 MEMBRANE PROTEIN YITT-RELATED"/>
    <property type="match status" value="1"/>
</dbReference>
<dbReference type="Proteomes" id="UP000184221">
    <property type="component" value="Unassembled WGS sequence"/>
</dbReference>
<proteinExistence type="predicted"/>
<name>A0A1M5QRQ9_9RHOB</name>
<dbReference type="EMBL" id="FQXC01000002">
    <property type="protein sequence ID" value="SHH16460.1"/>
    <property type="molecule type" value="Genomic_DNA"/>
</dbReference>
<evidence type="ECO:0000313" key="7">
    <source>
        <dbReference type="EMBL" id="SHH16460.1"/>
    </source>
</evidence>
<accession>A0A1M5QRQ9</accession>
<dbReference type="RefSeq" id="WP_072776858.1">
    <property type="nucleotide sequence ID" value="NZ_FQXC01000002.1"/>
</dbReference>
<dbReference type="PANTHER" id="PTHR33545:SF5">
    <property type="entry name" value="UPF0750 MEMBRANE PROTEIN YITT"/>
    <property type="match status" value="1"/>
</dbReference>
<reference evidence="7 8" key="1">
    <citation type="submission" date="2016-11" db="EMBL/GenBank/DDBJ databases">
        <authorList>
            <person name="Jaros S."/>
            <person name="Januszkiewicz K."/>
            <person name="Wedrychowicz H."/>
        </authorList>
    </citation>
    <scope>NUCLEOTIDE SEQUENCE [LARGE SCALE GENOMIC DNA]</scope>
    <source>
        <strain evidence="7 8">DSM 29431</strain>
    </source>
</reference>
<gene>
    <name evidence="7" type="ORF">SAMN05443551_1460</name>
</gene>
<dbReference type="GO" id="GO:0005886">
    <property type="term" value="C:plasma membrane"/>
    <property type="evidence" value="ECO:0007669"/>
    <property type="project" value="UniProtKB-SubCell"/>
</dbReference>
<evidence type="ECO:0000256" key="1">
    <source>
        <dbReference type="ARBA" id="ARBA00004651"/>
    </source>
</evidence>
<protein>
    <submittedName>
        <fullName evidence="7">Uncharacterized 5xTM membrane BCR, YitT family COG1284</fullName>
    </submittedName>
</protein>
<dbReference type="OrthoDB" id="3296441at2"/>
<dbReference type="InterPro" id="IPR003740">
    <property type="entry name" value="YitT"/>
</dbReference>
<feature type="transmembrane region" description="Helical" evidence="6">
    <location>
        <begin position="152"/>
        <end position="173"/>
    </location>
</feature>
<dbReference type="Pfam" id="PF02588">
    <property type="entry name" value="YitT_membrane"/>
    <property type="match status" value="1"/>
</dbReference>
<feature type="transmembrane region" description="Helical" evidence="6">
    <location>
        <begin position="179"/>
        <end position="196"/>
    </location>
</feature>
<feature type="transmembrane region" description="Helical" evidence="6">
    <location>
        <begin position="88"/>
        <end position="107"/>
    </location>
</feature>
<evidence type="ECO:0000256" key="6">
    <source>
        <dbReference type="SAM" id="Phobius"/>
    </source>
</evidence>
<evidence type="ECO:0000256" key="2">
    <source>
        <dbReference type="ARBA" id="ARBA00022475"/>
    </source>
</evidence>
<keyword evidence="4 6" id="KW-1133">Transmembrane helix</keyword>
<keyword evidence="3 6" id="KW-0812">Transmembrane</keyword>